<protein>
    <recommendedName>
        <fullName evidence="7">Sugar phosphate transporter domain-containing protein</fullName>
    </recommendedName>
</protein>
<feature type="region of interest" description="Disordered" evidence="5">
    <location>
        <begin position="342"/>
        <end position="361"/>
    </location>
</feature>
<feature type="transmembrane region" description="Helical" evidence="6">
    <location>
        <begin position="263"/>
        <end position="281"/>
    </location>
</feature>
<feature type="domain" description="Sugar phosphate transporter" evidence="7">
    <location>
        <begin position="123"/>
        <end position="307"/>
    </location>
</feature>
<dbReference type="OrthoDB" id="10261634at2759"/>
<dbReference type="PANTHER" id="PTHR11132">
    <property type="entry name" value="SOLUTE CARRIER FAMILY 35"/>
    <property type="match status" value="1"/>
</dbReference>
<dbReference type="InterPro" id="IPR004853">
    <property type="entry name" value="Sugar_P_trans_dom"/>
</dbReference>
<feature type="transmembrane region" description="Helical" evidence="6">
    <location>
        <begin position="482"/>
        <end position="499"/>
    </location>
</feature>
<keyword evidence="9" id="KW-1185">Reference proteome</keyword>
<feature type="domain" description="Sugar phosphate transporter" evidence="7">
    <location>
        <begin position="424"/>
        <end position="494"/>
    </location>
</feature>
<dbReference type="GO" id="GO:0016020">
    <property type="term" value="C:membrane"/>
    <property type="evidence" value="ECO:0007669"/>
    <property type="project" value="UniProtKB-SubCell"/>
</dbReference>
<evidence type="ECO:0000256" key="1">
    <source>
        <dbReference type="ARBA" id="ARBA00004141"/>
    </source>
</evidence>
<feature type="transmembrane region" description="Helical" evidence="6">
    <location>
        <begin position="413"/>
        <end position="437"/>
    </location>
</feature>
<feature type="region of interest" description="Disordered" evidence="5">
    <location>
        <begin position="41"/>
        <end position="72"/>
    </location>
</feature>
<evidence type="ECO:0000256" key="6">
    <source>
        <dbReference type="SAM" id="Phobius"/>
    </source>
</evidence>
<dbReference type="HOGENOM" id="CLU_033641_1_0_1"/>
<evidence type="ECO:0000256" key="3">
    <source>
        <dbReference type="ARBA" id="ARBA00022989"/>
    </source>
</evidence>
<keyword evidence="3 6" id="KW-1133">Transmembrane helix</keyword>
<gene>
    <name evidence="8" type="ORF">K443DRAFT_684387</name>
</gene>
<dbReference type="Proteomes" id="UP000054477">
    <property type="component" value="Unassembled WGS sequence"/>
</dbReference>
<evidence type="ECO:0000256" key="4">
    <source>
        <dbReference type="ARBA" id="ARBA00023136"/>
    </source>
</evidence>
<feature type="transmembrane region" description="Helical" evidence="6">
    <location>
        <begin position="458"/>
        <end position="476"/>
    </location>
</feature>
<sequence>MNAPSAPFVGTVATCNYLEPDDTTIIDSEFNNAAFKPLLLLPPSTEREKNNPPSRSRSPFGRRAFHEDQPYPLPHPLLLPSESKDSLIRPYYLSSSPKSPVLLLDIKTPSKPHTSRKRSDSAALWLGVYFMLNLTLTLYNKSVLIHFPFPYTLTALHAFCGSIGTTVLLHWNWLSRLGAPLAALYTGRRRLSSSSPSTLPAPLNRREKCVLFLFSILYTVNIIVSNASLKLVTVPFHQVVRASAPLFTIFLSAVLLGKHSSRAKLISLIPVIAGVGFATYGDYYFTPWGFFLTLLGTVLAALKTILTNLLQTPFVPSPVSSPTTMSFAESLASITRSRRSSISSKQLQLPSGPTSSTSSSLLPLPTLSLPPLHLLYLLSPLAFMQTTLLAYFTGELHNVWIHLSTPGDGNINANMGIMAVGVPCSWLFLNGVLAFFLNVVSFNANRRVGPLGMGVASNVKQVLAVLLSVTLFQLTITPTNGLGIALTLLGGAWYTSVELQERKRRMHLL</sequence>
<feature type="transmembrane region" description="Helical" evidence="6">
    <location>
        <begin position="287"/>
        <end position="306"/>
    </location>
</feature>
<reference evidence="9" key="2">
    <citation type="submission" date="2015-01" db="EMBL/GenBank/DDBJ databases">
        <title>Evolutionary Origins and Diversification of the Mycorrhizal Mutualists.</title>
        <authorList>
            <consortium name="DOE Joint Genome Institute"/>
            <consortium name="Mycorrhizal Genomics Consortium"/>
            <person name="Kohler A."/>
            <person name="Kuo A."/>
            <person name="Nagy L.G."/>
            <person name="Floudas D."/>
            <person name="Copeland A."/>
            <person name="Barry K.W."/>
            <person name="Cichocki N."/>
            <person name="Veneault-Fourrey C."/>
            <person name="LaButti K."/>
            <person name="Lindquist E.A."/>
            <person name="Lipzen A."/>
            <person name="Lundell T."/>
            <person name="Morin E."/>
            <person name="Murat C."/>
            <person name="Riley R."/>
            <person name="Ohm R."/>
            <person name="Sun H."/>
            <person name="Tunlid A."/>
            <person name="Henrissat B."/>
            <person name="Grigoriev I.V."/>
            <person name="Hibbett D.S."/>
            <person name="Martin F."/>
        </authorList>
    </citation>
    <scope>NUCLEOTIDE SEQUENCE [LARGE SCALE GENOMIC DNA]</scope>
    <source>
        <strain evidence="9">LaAM-08-1</strain>
    </source>
</reference>
<keyword evidence="2 6" id="KW-0812">Transmembrane</keyword>
<comment type="subcellular location">
    <subcellularLocation>
        <location evidence="1">Membrane</location>
        <topology evidence="1">Multi-pass membrane protein</topology>
    </subcellularLocation>
</comment>
<feature type="compositionally biased region" description="Low complexity" evidence="5">
    <location>
        <begin position="52"/>
        <end position="62"/>
    </location>
</feature>
<organism evidence="8 9">
    <name type="scientific">Laccaria amethystina LaAM-08-1</name>
    <dbReference type="NCBI Taxonomy" id="1095629"/>
    <lineage>
        <taxon>Eukaryota</taxon>
        <taxon>Fungi</taxon>
        <taxon>Dikarya</taxon>
        <taxon>Basidiomycota</taxon>
        <taxon>Agaricomycotina</taxon>
        <taxon>Agaricomycetes</taxon>
        <taxon>Agaricomycetidae</taxon>
        <taxon>Agaricales</taxon>
        <taxon>Agaricineae</taxon>
        <taxon>Hydnangiaceae</taxon>
        <taxon>Laccaria</taxon>
    </lineage>
</organism>
<name>A0A0C9X7Q8_9AGAR</name>
<keyword evidence="4 6" id="KW-0472">Membrane</keyword>
<evidence type="ECO:0000313" key="8">
    <source>
        <dbReference type="EMBL" id="KIJ93646.1"/>
    </source>
</evidence>
<accession>A0A0C9X7Q8</accession>
<dbReference type="AlphaFoldDB" id="A0A0C9X7Q8"/>
<dbReference type="EMBL" id="KN838832">
    <property type="protein sequence ID" value="KIJ93646.1"/>
    <property type="molecule type" value="Genomic_DNA"/>
</dbReference>
<dbReference type="Pfam" id="PF03151">
    <property type="entry name" value="TPT"/>
    <property type="match status" value="2"/>
</dbReference>
<feature type="transmembrane region" description="Helical" evidence="6">
    <location>
        <begin position="209"/>
        <end position="227"/>
    </location>
</feature>
<feature type="transmembrane region" description="Helical" evidence="6">
    <location>
        <begin position="239"/>
        <end position="256"/>
    </location>
</feature>
<dbReference type="InterPro" id="IPR050186">
    <property type="entry name" value="TPT_transporter"/>
</dbReference>
<evidence type="ECO:0000259" key="7">
    <source>
        <dbReference type="Pfam" id="PF03151"/>
    </source>
</evidence>
<feature type="transmembrane region" description="Helical" evidence="6">
    <location>
        <begin position="151"/>
        <end position="171"/>
    </location>
</feature>
<reference evidence="8 9" key="1">
    <citation type="submission" date="2014-04" db="EMBL/GenBank/DDBJ databases">
        <authorList>
            <consortium name="DOE Joint Genome Institute"/>
            <person name="Kuo A."/>
            <person name="Kohler A."/>
            <person name="Nagy L.G."/>
            <person name="Floudas D."/>
            <person name="Copeland A."/>
            <person name="Barry K.W."/>
            <person name="Cichocki N."/>
            <person name="Veneault-Fourrey C."/>
            <person name="LaButti K."/>
            <person name="Lindquist E.A."/>
            <person name="Lipzen A."/>
            <person name="Lundell T."/>
            <person name="Morin E."/>
            <person name="Murat C."/>
            <person name="Sun H."/>
            <person name="Tunlid A."/>
            <person name="Henrissat B."/>
            <person name="Grigoriev I.V."/>
            <person name="Hibbett D.S."/>
            <person name="Martin F."/>
            <person name="Nordberg H.P."/>
            <person name="Cantor M.N."/>
            <person name="Hua S.X."/>
        </authorList>
    </citation>
    <scope>NUCLEOTIDE SEQUENCE [LARGE SCALE GENOMIC DNA]</scope>
    <source>
        <strain evidence="8 9">LaAM-08-1</strain>
    </source>
</reference>
<evidence type="ECO:0000313" key="9">
    <source>
        <dbReference type="Proteomes" id="UP000054477"/>
    </source>
</evidence>
<evidence type="ECO:0000256" key="2">
    <source>
        <dbReference type="ARBA" id="ARBA00022692"/>
    </source>
</evidence>
<feature type="transmembrane region" description="Helical" evidence="6">
    <location>
        <begin position="374"/>
        <end position="393"/>
    </location>
</feature>
<evidence type="ECO:0000256" key="5">
    <source>
        <dbReference type="SAM" id="MobiDB-lite"/>
    </source>
</evidence>
<feature type="transmembrane region" description="Helical" evidence="6">
    <location>
        <begin position="122"/>
        <end position="139"/>
    </location>
</feature>
<proteinExistence type="predicted"/>